<keyword evidence="2" id="KW-1185">Reference proteome</keyword>
<reference evidence="1 2" key="1">
    <citation type="submission" date="2016-10" db="EMBL/GenBank/DDBJ databases">
        <authorList>
            <person name="Varghese N."/>
            <person name="Submissions S."/>
        </authorList>
    </citation>
    <scope>NUCLEOTIDE SEQUENCE [LARGE SCALE GENOMIC DNA]</scope>
    <source>
        <strain evidence="1 2">DSM 11449</strain>
    </source>
</reference>
<comment type="caution">
    <text evidence="1">The sequence shown here is derived from an EMBL/GenBank/DDBJ whole genome shotgun (WGS) entry which is preliminary data.</text>
</comment>
<protein>
    <submittedName>
        <fullName evidence="1">Uncharacterized protein</fullName>
    </submittedName>
</protein>
<dbReference type="RefSeq" id="WP_016421203.1">
    <property type="nucleotide sequence ID" value="NZ_FNND01000010.1"/>
</dbReference>
<dbReference type="OrthoDB" id="1151892at2"/>
<dbReference type="Proteomes" id="UP000182771">
    <property type="component" value="Unassembled WGS sequence"/>
</dbReference>
<proteinExistence type="predicted"/>
<name>A0A1H2ZGP6_9FLAO</name>
<dbReference type="EMBL" id="FNND01000010">
    <property type="protein sequence ID" value="SDX16487.1"/>
    <property type="molecule type" value="Genomic_DNA"/>
</dbReference>
<gene>
    <name evidence="1" type="ORF">SAMN05444420_11035</name>
</gene>
<sequence>MSLQSFESEGYSYFELHIACPVCKERGITTPQTGWIHAHNNCGGTIYVGENAYYCCERCRHKDHVKEWKYQCPSHSTSDNEYLGVGDMATLAEVMSCAGQMVSEIGIEWLIKFMQNLG</sequence>
<evidence type="ECO:0000313" key="2">
    <source>
        <dbReference type="Proteomes" id="UP000182771"/>
    </source>
</evidence>
<dbReference type="GeneID" id="85017205"/>
<dbReference type="AlphaFoldDB" id="A0A1H2ZGP6"/>
<organism evidence="1 2">
    <name type="scientific">Capnocytophaga granulosa</name>
    <dbReference type="NCBI Taxonomy" id="45242"/>
    <lineage>
        <taxon>Bacteria</taxon>
        <taxon>Pseudomonadati</taxon>
        <taxon>Bacteroidota</taxon>
        <taxon>Flavobacteriia</taxon>
        <taxon>Flavobacteriales</taxon>
        <taxon>Flavobacteriaceae</taxon>
        <taxon>Capnocytophaga</taxon>
    </lineage>
</organism>
<evidence type="ECO:0000313" key="1">
    <source>
        <dbReference type="EMBL" id="SDX16487.1"/>
    </source>
</evidence>
<accession>A0A1H2ZGP6</accession>